<dbReference type="OrthoDB" id="10423885at2759"/>
<evidence type="ECO:0000313" key="2">
    <source>
        <dbReference type="EMBL" id="PXF40611.1"/>
    </source>
</evidence>
<comment type="caution">
    <text evidence="2">The sequence shown here is derived from an EMBL/GenBank/DDBJ whole genome shotgun (WGS) entry which is preliminary data.</text>
</comment>
<gene>
    <name evidence="2" type="ORF">BWQ96_09674</name>
</gene>
<keyword evidence="1" id="KW-0472">Membrane</keyword>
<keyword evidence="1" id="KW-1133">Transmembrane helix</keyword>
<dbReference type="Proteomes" id="UP000247409">
    <property type="component" value="Unassembled WGS sequence"/>
</dbReference>
<feature type="transmembrane region" description="Helical" evidence="1">
    <location>
        <begin position="406"/>
        <end position="430"/>
    </location>
</feature>
<accession>A0A2V3IEY7</accession>
<organism evidence="2 3">
    <name type="scientific">Gracilariopsis chorda</name>
    <dbReference type="NCBI Taxonomy" id="448386"/>
    <lineage>
        <taxon>Eukaryota</taxon>
        <taxon>Rhodophyta</taxon>
        <taxon>Florideophyceae</taxon>
        <taxon>Rhodymeniophycidae</taxon>
        <taxon>Gracilariales</taxon>
        <taxon>Gracilariaceae</taxon>
        <taxon>Gracilariopsis</taxon>
    </lineage>
</organism>
<dbReference type="EMBL" id="NBIV01000278">
    <property type="protein sequence ID" value="PXF40611.1"/>
    <property type="molecule type" value="Genomic_DNA"/>
</dbReference>
<feature type="transmembrane region" description="Helical" evidence="1">
    <location>
        <begin position="12"/>
        <end position="36"/>
    </location>
</feature>
<dbReference type="AlphaFoldDB" id="A0A2V3IEY7"/>
<evidence type="ECO:0000313" key="3">
    <source>
        <dbReference type="Proteomes" id="UP000247409"/>
    </source>
</evidence>
<sequence>MVLVPTTPATLAVVIGVIELLILEAFRTLLNAALAARRRVKLSRLGRLHLYSAARQNDWLQLWITVVSITLVVVVIILELSIDGLILRNTGSRIRAQCFAPERLTRYWGGFGPSASEADDTRFGQYLEQTACGDSLLRSAISGTSGLQIGYPQCTARFGPARPRQLSFELQGCGVGFVSASSAGDFHCDLLPVGIGFPRTLAGTNFVAVLETGHNSSSDFEFNDEPAQRYLSNSRIPSSWMLNSTGSSVEVPCTSLGLDCYTLSRERAATAPKSVRQSTAPAGVYIQVLENGNSSVCLFESGMQSRAEWLEMNQLLPGGEERDSRRGPVLTAFQVRGNARCIERLDAAVARLHYDAVEFTTGPPESGLLEWLQRHVVATGIKTAVENEVPCTVFEAIEGSSISTGWLVAASVLSGLLIVVSGVAMGYAVWTHFSKAAKQDPLTPIWSMWEVLRARQAWDGSSQRMDGKPCDVYVGVVEEEGEARFEVYAEAEFETVRRSTLPFVM</sequence>
<protein>
    <submittedName>
        <fullName evidence="2">Uncharacterized protein</fullName>
    </submittedName>
</protein>
<feature type="transmembrane region" description="Helical" evidence="1">
    <location>
        <begin position="57"/>
        <end position="78"/>
    </location>
</feature>
<evidence type="ECO:0000256" key="1">
    <source>
        <dbReference type="SAM" id="Phobius"/>
    </source>
</evidence>
<keyword evidence="3" id="KW-1185">Reference proteome</keyword>
<name>A0A2V3IEY7_9FLOR</name>
<proteinExistence type="predicted"/>
<keyword evidence="1" id="KW-0812">Transmembrane</keyword>
<reference evidence="2 3" key="1">
    <citation type="journal article" date="2018" name="Mol. Biol. Evol.">
        <title>Analysis of the draft genome of the red seaweed Gracilariopsis chorda provides insights into genome size evolution in Rhodophyta.</title>
        <authorList>
            <person name="Lee J."/>
            <person name="Yang E.C."/>
            <person name="Graf L."/>
            <person name="Yang J.H."/>
            <person name="Qiu H."/>
            <person name="Zel Zion U."/>
            <person name="Chan C.X."/>
            <person name="Stephens T.G."/>
            <person name="Weber A.P.M."/>
            <person name="Boo G.H."/>
            <person name="Boo S.M."/>
            <person name="Kim K.M."/>
            <person name="Shin Y."/>
            <person name="Jung M."/>
            <person name="Lee S.J."/>
            <person name="Yim H.S."/>
            <person name="Lee J.H."/>
            <person name="Bhattacharya D."/>
            <person name="Yoon H.S."/>
        </authorList>
    </citation>
    <scope>NUCLEOTIDE SEQUENCE [LARGE SCALE GENOMIC DNA]</scope>
    <source>
        <strain evidence="2 3">SKKU-2015</strain>
        <tissue evidence="2">Whole body</tissue>
    </source>
</reference>